<dbReference type="Pfam" id="PF02518">
    <property type="entry name" value="HATPase_c"/>
    <property type="match status" value="1"/>
</dbReference>
<keyword evidence="6 12" id="KW-0812">Transmembrane</keyword>
<gene>
    <name evidence="15" type="ORF">INF20_03455</name>
</gene>
<dbReference type="PANTHER" id="PTHR45436">
    <property type="entry name" value="SENSOR HISTIDINE KINASE YKOH"/>
    <property type="match status" value="1"/>
</dbReference>
<dbReference type="PANTHER" id="PTHR45436:SF5">
    <property type="entry name" value="SENSOR HISTIDINE KINASE TRCS"/>
    <property type="match status" value="1"/>
</dbReference>
<dbReference type="EC" id="2.7.13.3" evidence="3"/>
<keyword evidence="7 15" id="KW-0418">Kinase</keyword>
<dbReference type="InterPro" id="IPR004358">
    <property type="entry name" value="Sig_transdc_His_kin-like_C"/>
</dbReference>
<dbReference type="Gene3D" id="6.10.340.10">
    <property type="match status" value="1"/>
</dbReference>
<dbReference type="SMART" id="SM00304">
    <property type="entry name" value="HAMP"/>
    <property type="match status" value="1"/>
</dbReference>
<protein>
    <recommendedName>
        <fullName evidence="3">histidine kinase</fullName>
        <ecNumber evidence="3">2.7.13.3</ecNumber>
    </recommendedName>
</protein>
<dbReference type="CDD" id="cd00082">
    <property type="entry name" value="HisKA"/>
    <property type="match status" value="1"/>
</dbReference>
<dbReference type="CDD" id="cd06225">
    <property type="entry name" value="HAMP"/>
    <property type="match status" value="1"/>
</dbReference>
<dbReference type="Pfam" id="PF00512">
    <property type="entry name" value="HisKA"/>
    <property type="match status" value="1"/>
</dbReference>
<dbReference type="InterPro" id="IPR005467">
    <property type="entry name" value="His_kinase_dom"/>
</dbReference>
<dbReference type="SMART" id="SM00388">
    <property type="entry name" value="HisKA"/>
    <property type="match status" value="1"/>
</dbReference>
<reference evidence="15 16" key="1">
    <citation type="submission" date="2020-10" db="EMBL/GenBank/DDBJ databases">
        <title>ChiBAC.</title>
        <authorList>
            <person name="Zenner C."/>
            <person name="Hitch T.C.A."/>
            <person name="Clavel T."/>
        </authorList>
    </citation>
    <scope>NUCLEOTIDE SEQUENCE [LARGE SCALE GENOMIC DNA]</scope>
    <source>
        <strain evidence="15 16">DSM 108706</strain>
    </source>
</reference>
<accession>A0ABR9QWV3</accession>
<keyword evidence="5" id="KW-0808">Transferase</keyword>
<keyword evidence="9" id="KW-0902">Two-component regulatory system</keyword>
<dbReference type="SUPFAM" id="SSF47384">
    <property type="entry name" value="Homodimeric domain of signal transducing histidine kinase"/>
    <property type="match status" value="1"/>
</dbReference>
<dbReference type="Gene3D" id="1.10.287.130">
    <property type="match status" value="1"/>
</dbReference>
<evidence type="ECO:0000256" key="3">
    <source>
        <dbReference type="ARBA" id="ARBA00012438"/>
    </source>
</evidence>
<evidence type="ECO:0000256" key="11">
    <source>
        <dbReference type="SAM" id="Coils"/>
    </source>
</evidence>
<feature type="coiled-coil region" evidence="11">
    <location>
        <begin position="211"/>
        <end position="274"/>
    </location>
</feature>
<comment type="subcellular location">
    <subcellularLocation>
        <location evidence="2">Membrane</location>
    </subcellularLocation>
</comment>
<dbReference type="InterPro" id="IPR036097">
    <property type="entry name" value="HisK_dim/P_sf"/>
</dbReference>
<evidence type="ECO:0000256" key="1">
    <source>
        <dbReference type="ARBA" id="ARBA00000085"/>
    </source>
</evidence>
<proteinExistence type="predicted"/>
<dbReference type="Gene3D" id="3.30.565.10">
    <property type="entry name" value="Histidine kinase-like ATPase, C-terminal domain"/>
    <property type="match status" value="1"/>
</dbReference>
<dbReference type="PROSITE" id="PS50885">
    <property type="entry name" value="HAMP"/>
    <property type="match status" value="1"/>
</dbReference>
<evidence type="ECO:0000256" key="9">
    <source>
        <dbReference type="ARBA" id="ARBA00023012"/>
    </source>
</evidence>
<evidence type="ECO:0000256" key="8">
    <source>
        <dbReference type="ARBA" id="ARBA00022989"/>
    </source>
</evidence>
<keyword evidence="11" id="KW-0175">Coiled coil</keyword>
<evidence type="ECO:0000256" key="10">
    <source>
        <dbReference type="ARBA" id="ARBA00023136"/>
    </source>
</evidence>
<dbReference type="InterPro" id="IPR003660">
    <property type="entry name" value="HAMP_dom"/>
</dbReference>
<dbReference type="EMBL" id="JADCKA010000004">
    <property type="protein sequence ID" value="MBE5035336.1"/>
    <property type="molecule type" value="Genomic_DNA"/>
</dbReference>
<keyword evidence="8 12" id="KW-1133">Transmembrane helix</keyword>
<feature type="transmembrane region" description="Helical" evidence="12">
    <location>
        <begin position="152"/>
        <end position="173"/>
    </location>
</feature>
<evidence type="ECO:0000256" key="5">
    <source>
        <dbReference type="ARBA" id="ARBA00022679"/>
    </source>
</evidence>
<dbReference type="CDD" id="cd00075">
    <property type="entry name" value="HATPase"/>
    <property type="match status" value="1"/>
</dbReference>
<dbReference type="InterPro" id="IPR036890">
    <property type="entry name" value="HATPase_C_sf"/>
</dbReference>
<dbReference type="SUPFAM" id="SSF158472">
    <property type="entry name" value="HAMP domain-like"/>
    <property type="match status" value="1"/>
</dbReference>
<feature type="domain" description="Histidine kinase" evidence="13">
    <location>
        <begin position="241"/>
        <end position="453"/>
    </location>
</feature>
<evidence type="ECO:0000256" key="12">
    <source>
        <dbReference type="SAM" id="Phobius"/>
    </source>
</evidence>
<comment type="caution">
    <text evidence="15">The sequence shown here is derived from an EMBL/GenBank/DDBJ whole genome shotgun (WGS) entry which is preliminary data.</text>
</comment>
<comment type="catalytic activity">
    <reaction evidence="1">
        <text>ATP + protein L-histidine = ADP + protein N-phospho-L-histidine.</text>
        <dbReference type="EC" id="2.7.13.3"/>
    </reaction>
</comment>
<feature type="transmembrane region" description="Helical" evidence="12">
    <location>
        <begin position="16"/>
        <end position="38"/>
    </location>
</feature>
<evidence type="ECO:0000313" key="15">
    <source>
        <dbReference type="EMBL" id="MBE5035336.1"/>
    </source>
</evidence>
<dbReference type="InterPro" id="IPR003661">
    <property type="entry name" value="HisK_dim/P_dom"/>
</dbReference>
<evidence type="ECO:0000256" key="4">
    <source>
        <dbReference type="ARBA" id="ARBA00022553"/>
    </source>
</evidence>
<keyword evidence="4" id="KW-0597">Phosphoprotein</keyword>
<organism evidence="15 16">
    <name type="scientific">Gallibacter intestinalis</name>
    <dbReference type="NCBI Taxonomy" id="2779356"/>
    <lineage>
        <taxon>Bacteria</taxon>
        <taxon>Bacillati</taxon>
        <taxon>Bacillota</taxon>
        <taxon>Clostridia</taxon>
        <taxon>Eubacteriales</taxon>
        <taxon>Eubacteriaceae</taxon>
        <taxon>Gallibacter</taxon>
    </lineage>
</organism>
<keyword evidence="16" id="KW-1185">Reference proteome</keyword>
<evidence type="ECO:0000256" key="6">
    <source>
        <dbReference type="ARBA" id="ARBA00022692"/>
    </source>
</evidence>
<dbReference type="InterPro" id="IPR003594">
    <property type="entry name" value="HATPase_dom"/>
</dbReference>
<dbReference type="PRINTS" id="PR00344">
    <property type="entry name" value="BCTRLSENSOR"/>
</dbReference>
<dbReference type="RefSeq" id="WP_226385006.1">
    <property type="nucleotide sequence ID" value="NZ_JADCKA010000004.1"/>
</dbReference>
<keyword evidence="10 12" id="KW-0472">Membrane</keyword>
<dbReference type="SUPFAM" id="SSF55874">
    <property type="entry name" value="ATPase domain of HSP90 chaperone/DNA topoisomerase II/histidine kinase"/>
    <property type="match status" value="1"/>
</dbReference>
<dbReference type="Proteomes" id="UP001516588">
    <property type="component" value="Unassembled WGS sequence"/>
</dbReference>
<dbReference type="SMART" id="SM00387">
    <property type="entry name" value="HATPase_c"/>
    <property type="match status" value="1"/>
</dbReference>
<sequence length="453" mass="50873">MKDMSFKNMSIKRRLTLYYTGVLVIMALIVCAFIFLSAGTQVRSVAKDNLMQAVQNGFDDITYENNVIEIDSRFDSYYRGVTLLVYSDQGDRIKGSMPSGFPATTPLENGEFHELETEGDDWLAYDLFHTYDNGNGIWIRGIYTLDTGTDSIAAVGLLMLICLPLFVVIALVAGHFMAKKAFAPVAEITGAAEKINSGDDLSVRLPLGKNKDELYHLAETLNEMIDRLEKAFVQEKEFTSDVSHELKTPVAVILAQCEYALKQGESEYKEALENVKKQCMRMLSMIQQLMQVSRTINTVNSLEREEFDISMLCESVCDEMSSLASENCVSIEGEIQPDVLYKGDETLIMRMLINLVNNAVKYRDKSGERQPFVKVVLKKDETITIKVIDNGVGISKENRERIFDRFYKVDKSRSDEDSFGLGLSMVKWIAEAHGGSVEVESVPEVGSTFTIRL</sequence>
<dbReference type="GO" id="GO:0016301">
    <property type="term" value="F:kinase activity"/>
    <property type="evidence" value="ECO:0007669"/>
    <property type="project" value="UniProtKB-KW"/>
</dbReference>
<evidence type="ECO:0000259" key="13">
    <source>
        <dbReference type="PROSITE" id="PS50109"/>
    </source>
</evidence>
<evidence type="ECO:0000256" key="7">
    <source>
        <dbReference type="ARBA" id="ARBA00022777"/>
    </source>
</evidence>
<dbReference type="InterPro" id="IPR050428">
    <property type="entry name" value="TCS_sensor_his_kinase"/>
</dbReference>
<dbReference type="Pfam" id="PF00672">
    <property type="entry name" value="HAMP"/>
    <property type="match status" value="1"/>
</dbReference>
<name>A0ABR9QWV3_9FIRM</name>
<evidence type="ECO:0000256" key="2">
    <source>
        <dbReference type="ARBA" id="ARBA00004370"/>
    </source>
</evidence>
<evidence type="ECO:0000259" key="14">
    <source>
        <dbReference type="PROSITE" id="PS50885"/>
    </source>
</evidence>
<evidence type="ECO:0000313" key="16">
    <source>
        <dbReference type="Proteomes" id="UP001516588"/>
    </source>
</evidence>
<dbReference type="PROSITE" id="PS50109">
    <property type="entry name" value="HIS_KIN"/>
    <property type="match status" value="1"/>
</dbReference>
<feature type="domain" description="HAMP" evidence="14">
    <location>
        <begin position="179"/>
        <end position="233"/>
    </location>
</feature>